<evidence type="ECO:0000313" key="3">
    <source>
        <dbReference type="EMBL" id="AHW98585.1"/>
    </source>
</evidence>
<feature type="transmembrane region" description="Helical" evidence="1">
    <location>
        <begin position="44"/>
        <end position="66"/>
    </location>
</feature>
<feature type="transmembrane region" description="Helical" evidence="1">
    <location>
        <begin position="268"/>
        <end position="287"/>
    </location>
</feature>
<accession>A0A0U1WXS4</accession>
<dbReference type="InterPro" id="IPR007658">
    <property type="entry name" value="DUF594"/>
</dbReference>
<evidence type="ECO:0000256" key="1">
    <source>
        <dbReference type="SAM" id="Phobius"/>
    </source>
</evidence>
<protein>
    <recommendedName>
        <fullName evidence="2">DUF4220 domain-containing protein</fullName>
    </recommendedName>
</protein>
<dbReference type="InterPro" id="IPR025315">
    <property type="entry name" value="DUF4220"/>
</dbReference>
<keyword evidence="1" id="KW-0812">Transmembrane</keyword>
<dbReference type="Pfam" id="PF04578">
    <property type="entry name" value="DUF594"/>
    <property type="match status" value="1"/>
</dbReference>
<sequence>MARGPLDLWNAWGTQILVLLSLTLQIVLLLFAGIRRRKSSALRFILWLAYLLADSTAIYAVGHLSFSSATREHKLVAFWAPFLLLHLGGPDNITAYSLEDNKLWKRHLVTLVVQVLGAEYVLYKNILGSSGLIVIASILMFIVGTTKYGERTWALYGANFSSIRAALKKLPRTQLRGYHGFLREEDEHIDIGSDDFLLQRAHSLFHICERGIVDSVIDADKIETETKEVIKRLRSKPERMWKVMEMELSLMYDTLYTKARVIHSMFGYLVRTASPLAVAASFLLFHFSGKRGHSGVDITITYTLLAGALLIETTSTLNAVGSSWALSYLCNTKWSGLRHAALCAGRWHRLRRAVVTVRQFIKTMTGGSSFYGRSRRWSGTIGQYNMFYVRSSLEMDKTDRRLNSFATKLSLGDWWDNTYYSWTVKIPEKVRDRVVSMLSTYYLNTMGMLRYKWGEIGLDDKRYPGLFNKLDQAGNDNSWHGVDFHESIISWHIATELILFSVNANDEDEHVGPIRALSNYLVYLLVTLPDMLPGLPQNWLYEMTCENLDDICHGQLDPSDKSGVCAVLKKLIGWHGGTRPYKLDQTNQLADIILHLESRSHQSEIPRLKYALAIADIVLKRKEDIKDMLFYLWTDFLIYAANRCNRESHARNLNTGGEFTTVVWLMIEHIYQTK</sequence>
<evidence type="ECO:0000259" key="2">
    <source>
        <dbReference type="Pfam" id="PF13968"/>
    </source>
</evidence>
<keyword evidence="1" id="KW-1133">Transmembrane helix</keyword>
<keyword evidence="1" id="KW-0472">Membrane</keyword>
<feature type="transmembrane region" description="Helical" evidence="1">
    <location>
        <begin position="126"/>
        <end position="143"/>
    </location>
</feature>
<proteinExistence type="predicted"/>
<organism evidence="3">
    <name type="scientific">Oryza punctata</name>
    <name type="common">Red rice</name>
    <dbReference type="NCBI Taxonomy" id="4537"/>
    <lineage>
        <taxon>Eukaryota</taxon>
        <taxon>Viridiplantae</taxon>
        <taxon>Streptophyta</taxon>
        <taxon>Embryophyta</taxon>
        <taxon>Tracheophyta</taxon>
        <taxon>Spermatophyta</taxon>
        <taxon>Magnoliopsida</taxon>
        <taxon>Liliopsida</taxon>
        <taxon>Poales</taxon>
        <taxon>Poaceae</taxon>
        <taxon>BOP clade</taxon>
        <taxon>Oryzoideae</taxon>
        <taxon>Oryzeae</taxon>
        <taxon>Oryzinae</taxon>
        <taxon>Oryza</taxon>
    </lineage>
</organism>
<gene>
    <name evidence="3" type="primary">P16-4</name>
</gene>
<dbReference type="PANTHER" id="PTHR31325">
    <property type="entry name" value="OS01G0798800 PROTEIN-RELATED"/>
    <property type="match status" value="1"/>
</dbReference>
<feature type="domain" description="DUF4220" evidence="2">
    <location>
        <begin position="47"/>
        <end position="387"/>
    </location>
</feature>
<dbReference type="AlphaFoldDB" id="A0A0U1WXS4"/>
<dbReference type="EMBL" id="KF957856">
    <property type="protein sequence ID" value="AHW98585.1"/>
    <property type="molecule type" value="Genomic_DNA"/>
</dbReference>
<name>A0A0U1WXS4_ORYPU</name>
<feature type="transmembrane region" description="Helical" evidence="1">
    <location>
        <begin position="12"/>
        <end position="32"/>
    </location>
</feature>
<dbReference type="Pfam" id="PF13968">
    <property type="entry name" value="DUF4220"/>
    <property type="match status" value="1"/>
</dbReference>
<reference evidence="3" key="1">
    <citation type="submission" date="2013-12" db="EMBL/GenBank/DDBJ databases">
        <title>Transition of Euchromatin to Heterochromatin in the Oryza Genomes.</title>
        <authorList>
            <person name="Song C."/>
            <person name="Liu T."/>
            <person name="Li B."/>
            <person name="Shi J."/>
            <person name="Lu F."/>
        </authorList>
    </citation>
    <scope>NUCLEOTIDE SEQUENCE</scope>
</reference>